<feature type="transmembrane region" description="Helical" evidence="1">
    <location>
        <begin position="193"/>
        <end position="215"/>
    </location>
</feature>
<evidence type="ECO:0000256" key="2">
    <source>
        <dbReference type="SAM" id="SignalP"/>
    </source>
</evidence>
<keyword evidence="2" id="KW-0732">Signal</keyword>
<accession>A0ABR1HCG7</accession>
<evidence type="ECO:0000256" key="1">
    <source>
        <dbReference type="SAM" id="Phobius"/>
    </source>
</evidence>
<comment type="caution">
    <text evidence="3">The sequence shown here is derived from an EMBL/GenBank/DDBJ whole genome shotgun (WGS) entry which is preliminary data.</text>
</comment>
<organism evidence="3 4">
    <name type="scientific">Neonectria punicea</name>
    <dbReference type="NCBI Taxonomy" id="979145"/>
    <lineage>
        <taxon>Eukaryota</taxon>
        <taxon>Fungi</taxon>
        <taxon>Dikarya</taxon>
        <taxon>Ascomycota</taxon>
        <taxon>Pezizomycotina</taxon>
        <taxon>Sordariomycetes</taxon>
        <taxon>Hypocreomycetidae</taxon>
        <taxon>Hypocreales</taxon>
        <taxon>Nectriaceae</taxon>
        <taxon>Neonectria</taxon>
    </lineage>
</organism>
<evidence type="ECO:0000313" key="3">
    <source>
        <dbReference type="EMBL" id="KAK7418766.1"/>
    </source>
</evidence>
<name>A0ABR1HCG7_9HYPO</name>
<feature type="signal peptide" evidence="2">
    <location>
        <begin position="1"/>
        <end position="25"/>
    </location>
</feature>
<feature type="transmembrane region" description="Helical" evidence="1">
    <location>
        <begin position="97"/>
        <end position="118"/>
    </location>
</feature>
<feature type="transmembrane region" description="Helical" evidence="1">
    <location>
        <begin position="156"/>
        <end position="181"/>
    </location>
</feature>
<keyword evidence="1" id="KW-0472">Membrane</keyword>
<reference evidence="3 4" key="1">
    <citation type="journal article" date="2025" name="Microbiol. Resour. Announc.">
        <title>Draft genome sequences for Neonectria magnoliae and Neonectria punicea, canker pathogens of Liriodendron tulipifera and Acer saccharum in West Virginia.</title>
        <authorList>
            <person name="Petronek H.M."/>
            <person name="Kasson M.T."/>
            <person name="Metheny A.M."/>
            <person name="Stauder C.M."/>
            <person name="Lovett B."/>
            <person name="Lynch S.C."/>
            <person name="Garnas J.R."/>
            <person name="Kasson L.R."/>
            <person name="Stajich J.E."/>
        </authorList>
    </citation>
    <scope>NUCLEOTIDE SEQUENCE [LARGE SCALE GENOMIC DNA]</scope>
    <source>
        <strain evidence="3 4">NRRL 64653</strain>
    </source>
</reference>
<keyword evidence="1" id="KW-0812">Transmembrane</keyword>
<evidence type="ECO:0000313" key="4">
    <source>
        <dbReference type="Proteomes" id="UP001498476"/>
    </source>
</evidence>
<keyword evidence="4" id="KW-1185">Reference proteome</keyword>
<sequence length="290" mass="32941">MDRPFRARAISSFLVLTLASNLVHAAKVRLELRSPDEVLEQATLKTRRDAEHLKLNLGSVARFMGQLADCLLLVTLIELGNGFMFALKGTRSLSQKIIGWLAFFIAGVLLGFALGYLMQEHNIMPKIWDTMGDQYNPESDYEELVDLANKALQLQYLAATYAIINGITAVFALVYASVVMYKYRIVKSCRGCLVVFLAASVLNFIRLVWLMAFNIMARLTYTFVPYPKTLLFLDIFLDIWVFSIVLILLFSIAIQKKNGLWTTLQPWMNDVLPTFTQRMHKATPLKQEDA</sequence>
<feature type="transmembrane region" description="Helical" evidence="1">
    <location>
        <begin position="63"/>
        <end position="85"/>
    </location>
</feature>
<feature type="chain" id="PRO_5045201521" evidence="2">
    <location>
        <begin position="26"/>
        <end position="290"/>
    </location>
</feature>
<feature type="transmembrane region" description="Helical" evidence="1">
    <location>
        <begin position="235"/>
        <end position="254"/>
    </location>
</feature>
<keyword evidence="1" id="KW-1133">Transmembrane helix</keyword>
<gene>
    <name evidence="3" type="ORF">QQX98_003784</name>
</gene>
<dbReference type="Proteomes" id="UP001498476">
    <property type="component" value="Unassembled WGS sequence"/>
</dbReference>
<dbReference type="EMBL" id="JAZAVJ010000044">
    <property type="protein sequence ID" value="KAK7418766.1"/>
    <property type="molecule type" value="Genomic_DNA"/>
</dbReference>
<protein>
    <submittedName>
        <fullName evidence="3">Uncharacterized protein</fullName>
    </submittedName>
</protein>
<proteinExistence type="predicted"/>